<dbReference type="GO" id="GO:0008061">
    <property type="term" value="F:chitin binding"/>
    <property type="evidence" value="ECO:0007669"/>
    <property type="project" value="InterPro"/>
</dbReference>
<evidence type="ECO:0000313" key="10">
    <source>
        <dbReference type="EMBL" id="PFG15547.1"/>
    </source>
</evidence>
<dbReference type="Gene3D" id="3.20.20.80">
    <property type="entry name" value="Glycosidases"/>
    <property type="match status" value="1"/>
</dbReference>
<dbReference type="GO" id="GO:0008843">
    <property type="term" value="F:endochitinase activity"/>
    <property type="evidence" value="ECO:0007669"/>
    <property type="project" value="UniProtKB-EC"/>
</dbReference>
<dbReference type="AlphaFoldDB" id="A0A2A9CM63"/>
<dbReference type="PANTHER" id="PTHR11177">
    <property type="entry name" value="CHITINASE"/>
    <property type="match status" value="1"/>
</dbReference>
<sequence length="413" mass="44847">MKSRKPVLGAVLAVTLVLGMLGSVPSTASASPVSPAAPSGPDLRASLEKDALAAAKKAKGKGKRLVADYNAPARQSGPVKYTAAQIPYSSLTDIIHVGISLTKTGGLSIPKGFYEKTLVTKAHKAHARVILLIGGELPTLSKASKKVQKRAAHNVVQWVKKHKYDGVDIDWEFPESKAERSFLVNMFTMLRKDLGKKAILSEDVAPWTVESYEVRKLSKIINWFNVMTYDCAGPWTGHGQLNEPILKVPSDTSPQECTPGQSDQESVEIMLKAGAKRQQLNQGTPFYGYWYKTVSALYGACPEAATSEDGSCGDAVVPSLDYAHGILPLLASGEWDVYRDPEGLVPYLLRKDGKPGFITYDDPLSTYDRVLYSDWVQNLGGSFMWALELDWTGHDQPLLAAMHAATKGKVLAG</sequence>
<organism evidence="10 11">
    <name type="scientific">Propionicimonas paludicola</name>
    <dbReference type="NCBI Taxonomy" id="185243"/>
    <lineage>
        <taxon>Bacteria</taxon>
        <taxon>Bacillati</taxon>
        <taxon>Actinomycetota</taxon>
        <taxon>Actinomycetes</taxon>
        <taxon>Propionibacteriales</taxon>
        <taxon>Nocardioidaceae</taxon>
        <taxon>Propionicimonas</taxon>
    </lineage>
</organism>
<dbReference type="EMBL" id="PDJC01000001">
    <property type="protein sequence ID" value="PFG15547.1"/>
    <property type="molecule type" value="Genomic_DNA"/>
</dbReference>
<evidence type="ECO:0000256" key="5">
    <source>
        <dbReference type="ARBA" id="ARBA00023295"/>
    </source>
</evidence>
<dbReference type="GO" id="GO:0005975">
    <property type="term" value="P:carbohydrate metabolic process"/>
    <property type="evidence" value="ECO:0007669"/>
    <property type="project" value="InterPro"/>
</dbReference>
<evidence type="ECO:0000256" key="7">
    <source>
        <dbReference type="RuleBase" id="RU004453"/>
    </source>
</evidence>
<comment type="caution">
    <text evidence="10">The sequence shown here is derived from an EMBL/GenBank/DDBJ whole genome shotgun (WGS) entry which is preliminary data.</text>
</comment>
<evidence type="ECO:0000256" key="4">
    <source>
        <dbReference type="ARBA" id="ARBA00023024"/>
    </source>
</evidence>
<dbReference type="RefSeq" id="WP_098459170.1">
    <property type="nucleotide sequence ID" value="NZ_PDJC01000001.1"/>
</dbReference>
<feature type="chain" id="PRO_5012337509" description="chitinase" evidence="8">
    <location>
        <begin position="31"/>
        <end position="413"/>
    </location>
</feature>
<keyword evidence="11" id="KW-1185">Reference proteome</keyword>
<gene>
    <name evidence="10" type="ORF">ATK74_0067</name>
</gene>
<dbReference type="PANTHER" id="PTHR11177:SF317">
    <property type="entry name" value="CHITINASE 12-RELATED"/>
    <property type="match status" value="1"/>
</dbReference>
<feature type="domain" description="GH18" evidence="9">
    <location>
        <begin position="63"/>
        <end position="409"/>
    </location>
</feature>
<feature type="signal peptide" evidence="8">
    <location>
        <begin position="1"/>
        <end position="30"/>
    </location>
</feature>
<dbReference type="InterPro" id="IPR001223">
    <property type="entry name" value="Glyco_hydro18_cat"/>
</dbReference>
<keyword evidence="5 6" id="KW-0326">Glycosidase</keyword>
<dbReference type="Pfam" id="PF00704">
    <property type="entry name" value="Glyco_hydro_18"/>
    <property type="match status" value="1"/>
</dbReference>
<protein>
    <recommendedName>
        <fullName evidence="2">chitinase</fullName>
        <ecNumber evidence="2">3.2.1.14</ecNumber>
    </recommendedName>
</protein>
<evidence type="ECO:0000256" key="8">
    <source>
        <dbReference type="SAM" id="SignalP"/>
    </source>
</evidence>
<evidence type="ECO:0000256" key="3">
    <source>
        <dbReference type="ARBA" id="ARBA00022801"/>
    </source>
</evidence>
<dbReference type="InterPro" id="IPR011583">
    <property type="entry name" value="Chitinase_II/V-like_cat"/>
</dbReference>
<dbReference type="InterPro" id="IPR050314">
    <property type="entry name" value="Glycosyl_Hydrlase_18"/>
</dbReference>
<keyword evidence="4" id="KW-0119">Carbohydrate metabolism</keyword>
<dbReference type="EC" id="3.2.1.14" evidence="2"/>
<accession>A0A2A9CM63</accession>
<keyword evidence="4" id="KW-0624">Polysaccharide degradation</keyword>
<evidence type="ECO:0000313" key="11">
    <source>
        <dbReference type="Proteomes" id="UP000226079"/>
    </source>
</evidence>
<dbReference type="GO" id="GO:0006032">
    <property type="term" value="P:chitin catabolic process"/>
    <property type="evidence" value="ECO:0007669"/>
    <property type="project" value="UniProtKB-KW"/>
</dbReference>
<dbReference type="SUPFAM" id="SSF51445">
    <property type="entry name" value="(Trans)glycosidases"/>
    <property type="match status" value="1"/>
</dbReference>
<proteinExistence type="inferred from homology"/>
<reference evidence="10 11" key="1">
    <citation type="submission" date="2017-10" db="EMBL/GenBank/DDBJ databases">
        <title>Sequencing the genomes of 1000 actinobacteria strains.</title>
        <authorList>
            <person name="Klenk H.-P."/>
        </authorList>
    </citation>
    <scope>NUCLEOTIDE SEQUENCE [LARGE SCALE GENOMIC DNA]</scope>
    <source>
        <strain evidence="10 11">DSM 15597</strain>
    </source>
</reference>
<dbReference type="InterPro" id="IPR029070">
    <property type="entry name" value="Chitinase_insertion_sf"/>
</dbReference>
<evidence type="ECO:0000256" key="1">
    <source>
        <dbReference type="ARBA" id="ARBA00000822"/>
    </source>
</evidence>
<keyword evidence="3 6" id="KW-0378">Hydrolase</keyword>
<dbReference type="Gene3D" id="3.10.50.10">
    <property type="match status" value="1"/>
</dbReference>
<evidence type="ECO:0000259" key="9">
    <source>
        <dbReference type="PROSITE" id="PS51910"/>
    </source>
</evidence>
<keyword evidence="4" id="KW-0146">Chitin degradation</keyword>
<dbReference type="Proteomes" id="UP000226079">
    <property type="component" value="Unassembled WGS sequence"/>
</dbReference>
<name>A0A2A9CM63_9ACTN</name>
<keyword evidence="8" id="KW-0732">Signal</keyword>
<dbReference type="InterPro" id="IPR001579">
    <property type="entry name" value="Glyco_hydro_18_chit_AS"/>
</dbReference>
<dbReference type="OrthoDB" id="3882626at2"/>
<dbReference type="PROSITE" id="PS01095">
    <property type="entry name" value="GH18_1"/>
    <property type="match status" value="1"/>
</dbReference>
<dbReference type="PROSITE" id="PS51910">
    <property type="entry name" value="GH18_2"/>
    <property type="match status" value="1"/>
</dbReference>
<dbReference type="SMART" id="SM00636">
    <property type="entry name" value="Glyco_18"/>
    <property type="match status" value="1"/>
</dbReference>
<evidence type="ECO:0000256" key="6">
    <source>
        <dbReference type="RuleBase" id="RU000489"/>
    </source>
</evidence>
<evidence type="ECO:0000256" key="2">
    <source>
        <dbReference type="ARBA" id="ARBA00012729"/>
    </source>
</evidence>
<comment type="catalytic activity">
    <reaction evidence="1">
        <text>Random endo-hydrolysis of N-acetyl-beta-D-glucosaminide (1-&gt;4)-beta-linkages in chitin and chitodextrins.</text>
        <dbReference type="EC" id="3.2.1.14"/>
    </reaction>
</comment>
<dbReference type="InterPro" id="IPR017853">
    <property type="entry name" value="GH"/>
</dbReference>
<comment type="similarity">
    <text evidence="7">Belongs to the glycosyl hydrolase 18 family.</text>
</comment>